<keyword evidence="1" id="KW-1133">Transmembrane helix</keyword>
<dbReference type="OrthoDB" id="3269at2157"/>
<keyword evidence="1" id="KW-0472">Membrane</keyword>
<keyword evidence="1" id="KW-0812">Transmembrane</keyword>
<dbReference type="CDD" id="cd00104">
    <property type="entry name" value="KAZAL_FS"/>
    <property type="match status" value="1"/>
</dbReference>
<dbReference type="PATRIC" id="fig|1229909.8.peg.1616"/>
<gene>
    <name evidence="3" type="ORF">NSED_07355</name>
</gene>
<dbReference type="InterPro" id="IPR025485">
    <property type="entry name" value="DUF4377"/>
</dbReference>
<dbReference type="PANTHER" id="PTHR34376:SF2">
    <property type="entry name" value="SERINE PROTEASE INHIBITOR, KAZAL-TYPE FAMILY PROTEIN"/>
    <property type="match status" value="1"/>
</dbReference>
<feature type="transmembrane region" description="Helical" evidence="1">
    <location>
        <begin position="6"/>
        <end position="23"/>
    </location>
</feature>
<evidence type="ECO:0000256" key="1">
    <source>
        <dbReference type="SAM" id="Phobius"/>
    </source>
</evidence>
<feature type="domain" description="Kazal-like" evidence="2">
    <location>
        <begin position="126"/>
        <end position="165"/>
    </location>
</feature>
<organism evidence="3 4">
    <name type="scientific">Candidatus Nitrosopumilus sediminis</name>
    <dbReference type="NCBI Taxonomy" id="1229909"/>
    <lineage>
        <taxon>Archaea</taxon>
        <taxon>Nitrososphaerota</taxon>
        <taxon>Nitrososphaeria</taxon>
        <taxon>Nitrosopumilales</taxon>
        <taxon>Nitrosopumilaceae</taxon>
        <taxon>Nitrosopumilus</taxon>
    </lineage>
</organism>
<evidence type="ECO:0000313" key="3">
    <source>
        <dbReference type="EMBL" id="AFS83265.1"/>
    </source>
</evidence>
<dbReference type="SMART" id="SM00280">
    <property type="entry name" value="KAZAL"/>
    <property type="match status" value="1"/>
</dbReference>
<dbReference type="InterPro" id="IPR002350">
    <property type="entry name" value="Kazal_dom"/>
</dbReference>
<dbReference type="PANTHER" id="PTHR34376">
    <property type="entry name" value="SERINE PROTEASE INHIBITOR, KAZAL-TYPE FAMILY PROTEIN"/>
    <property type="match status" value="1"/>
</dbReference>
<dbReference type="InterPro" id="IPR036058">
    <property type="entry name" value="Kazal_dom_sf"/>
</dbReference>
<evidence type="ECO:0000259" key="2">
    <source>
        <dbReference type="SMART" id="SM00280"/>
    </source>
</evidence>
<dbReference type="EMBL" id="CP003843">
    <property type="protein sequence ID" value="AFS83265.1"/>
    <property type="molecule type" value="Genomic_DNA"/>
</dbReference>
<keyword evidence="4" id="KW-1185">Reference proteome</keyword>
<dbReference type="GeneID" id="13698228"/>
<dbReference type="SUPFAM" id="SSF100895">
    <property type="entry name" value="Kazal-type serine protease inhibitors"/>
    <property type="match status" value="1"/>
</dbReference>
<dbReference type="HOGENOM" id="CLU_1113828_0_0_2"/>
<protein>
    <submittedName>
        <fullName evidence="3">Proteinase inhibitor I1 Kazal</fullName>
    </submittedName>
</protein>
<dbReference type="Proteomes" id="UP000006100">
    <property type="component" value="Chromosome"/>
</dbReference>
<dbReference type="AlphaFoldDB" id="K0BE01"/>
<proteinExistence type="predicted"/>
<name>K0BE01_9ARCH</name>
<dbReference type="Gene3D" id="3.30.60.30">
    <property type="match status" value="1"/>
</dbReference>
<accession>K0BE01</accession>
<reference evidence="3 4" key="1">
    <citation type="journal article" date="2012" name="J. Bacteriol.">
        <title>Draft Genome Sequence of an Ammonia-Oxidizing Archaeon, "Candidatus Nitrosopumilus sediminis" AR2, from Svalbard in the Arctic Circle.</title>
        <authorList>
            <person name="Park S.J."/>
            <person name="Kim J.G."/>
            <person name="Jung M.Y."/>
            <person name="Kim S.J."/>
            <person name="Cha I.T."/>
            <person name="Ghai R."/>
            <person name="Martin-Cuadrado A.B."/>
            <person name="Rodriguez-Valera F."/>
            <person name="Rhee S.K."/>
        </authorList>
    </citation>
    <scope>NUCLEOTIDE SEQUENCE [LARGE SCALE GENOMIC DNA]</scope>
    <source>
        <strain evidence="3 4">AR2</strain>
    </source>
</reference>
<dbReference type="RefSeq" id="WP_014965635.1">
    <property type="nucleotide sequence ID" value="NC_018656.1"/>
</dbReference>
<sequence length="249" mass="28617">MNKIIPISIGIAVIIGIIAINFLDKEQTNFLQTNSESNHTISQQDLKAMVERWIDDPDKDDRNQRLEIMKAYYTFEETGQKLTQDREGLVLMNQIRKMVSLDIPKSELDKLRQDIREEFNRNENKECSIQCLVYDPVCGEDNITYACGVEDATCHNVKVKYSGECNASSETKILYVDSKLVDCVGVSPQQCMLVRESTDSKWQMFYDKIEGFDFQEGIQYKLKVMIDNVENPPADSSSLKYTLIEILEP</sequence>
<dbReference type="KEGG" id="nir:NSED_07355"/>
<evidence type="ECO:0000313" key="4">
    <source>
        <dbReference type="Proteomes" id="UP000006100"/>
    </source>
</evidence>
<dbReference type="Pfam" id="PF14302">
    <property type="entry name" value="DUF4377"/>
    <property type="match status" value="1"/>
</dbReference>